<dbReference type="PROSITE" id="PS50109">
    <property type="entry name" value="HIS_KIN"/>
    <property type="match status" value="1"/>
</dbReference>
<dbReference type="Pfam" id="PF07730">
    <property type="entry name" value="HisKA_3"/>
    <property type="match status" value="1"/>
</dbReference>
<dbReference type="Gene3D" id="1.20.5.1930">
    <property type="match status" value="1"/>
</dbReference>
<feature type="domain" description="Histidine kinase" evidence="10">
    <location>
        <begin position="363"/>
        <end position="456"/>
    </location>
</feature>
<dbReference type="Gene3D" id="3.30.565.10">
    <property type="entry name" value="Histidine kinase-like ATPase, C-terminal domain"/>
    <property type="match status" value="1"/>
</dbReference>
<protein>
    <submittedName>
        <fullName evidence="11">Histidine kinase</fullName>
    </submittedName>
</protein>
<dbReference type="InterPro" id="IPR005467">
    <property type="entry name" value="His_kinase_dom"/>
</dbReference>
<dbReference type="EMBL" id="RXNU01000001">
    <property type="protein sequence ID" value="RTR40805.1"/>
    <property type="molecule type" value="Genomic_DNA"/>
</dbReference>
<dbReference type="GO" id="GO:0005886">
    <property type="term" value="C:plasma membrane"/>
    <property type="evidence" value="ECO:0007669"/>
    <property type="project" value="UniProtKB-SubCell"/>
</dbReference>
<dbReference type="Pfam" id="PF17200">
    <property type="entry name" value="sCache_2"/>
    <property type="match status" value="1"/>
</dbReference>
<dbReference type="PANTHER" id="PTHR24421:SF59">
    <property type="entry name" value="OXYGEN SENSOR HISTIDINE KINASE NREB"/>
    <property type="match status" value="1"/>
</dbReference>
<keyword evidence="5 11" id="KW-0418">Kinase</keyword>
<evidence type="ECO:0000256" key="3">
    <source>
        <dbReference type="ARBA" id="ARBA00022679"/>
    </source>
</evidence>
<evidence type="ECO:0000256" key="4">
    <source>
        <dbReference type="ARBA" id="ARBA00022692"/>
    </source>
</evidence>
<keyword evidence="8 9" id="KW-0472">Membrane</keyword>
<dbReference type="InterPro" id="IPR033480">
    <property type="entry name" value="sCache_2"/>
</dbReference>
<evidence type="ECO:0000259" key="10">
    <source>
        <dbReference type="PROSITE" id="PS50109"/>
    </source>
</evidence>
<evidence type="ECO:0000313" key="12">
    <source>
        <dbReference type="Proteomes" id="UP000267448"/>
    </source>
</evidence>
<dbReference type="PIRSF" id="PIRSF037314">
    <property type="entry name" value="STHK_MctS"/>
    <property type="match status" value="1"/>
</dbReference>
<keyword evidence="4 9" id="KW-0812">Transmembrane</keyword>
<keyword evidence="7" id="KW-0902">Two-component regulatory system</keyword>
<organism evidence="11 12">
    <name type="scientific">Shewanella canadensis</name>
    <dbReference type="NCBI Taxonomy" id="271096"/>
    <lineage>
        <taxon>Bacteria</taxon>
        <taxon>Pseudomonadati</taxon>
        <taxon>Pseudomonadota</taxon>
        <taxon>Gammaproteobacteria</taxon>
        <taxon>Alteromonadales</taxon>
        <taxon>Shewanellaceae</taxon>
        <taxon>Shewanella</taxon>
    </lineage>
</organism>
<evidence type="ECO:0000256" key="8">
    <source>
        <dbReference type="ARBA" id="ARBA00023136"/>
    </source>
</evidence>
<dbReference type="Proteomes" id="UP000267448">
    <property type="component" value="Unassembled WGS sequence"/>
</dbReference>
<dbReference type="InterPro" id="IPR050482">
    <property type="entry name" value="Sensor_HK_TwoCompSys"/>
</dbReference>
<keyword evidence="3" id="KW-0808">Transferase</keyword>
<evidence type="ECO:0000256" key="7">
    <source>
        <dbReference type="ARBA" id="ARBA00023012"/>
    </source>
</evidence>
<evidence type="ECO:0000256" key="6">
    <source>
        <dbReference type="ARBA" id="ARBA00022989"/>
    </source>
</evidence>
<evidence type="ECO:0000256" key="2">
    <source>
        <dbReference type="ARBA" id="ARBA00022475"/>
    </source>
</evidence>
<dbReference type="SMART" id="SM01049">
    <property type="entry name" value="Cache_2"/>
    <property type="match status" value="1"/>
</dbReference>
<evidence type="ECO:0000256" key="5">
    <source>
        <dbReference type="ARBA" id="ARBA00022777"/>
    </source>
</evidence>
<dbReference type="RefSeq" id="WP_126518345.1">
    <property type="nucleotide sequence ID" value="NZ_RXNU01000001.1"/>
</dbReference>
<dbReference type="OrthoDB" id="9797605at2"/>
<dbReference type="PANTHER" id="PTHR24421">
    <property type="entry name" value="NITRATE/NITRITE SENSOR PROTEIN NARX-RELATED"/>
    <property type="match status" value="1"/>
</dbReference>
<name>A0A3S0IVN7_9GAMM</name>
<dbReference type="GO" id="GO:0000155">
    <property type="term" value="F:phosphorelay sensor kinase activity"/>
    <property type="evidence" value="ECO:0007669"/>
    <property type="project" value="InterPro"/>
</dbReference>
<keyword evidence="12" id="KW-1185">Reference proteome</keyword>
<accession>A0A3S0IVN7</accession>
<evidence type="ECO:0000256" key="9">
    <source>
        <dbReference type="SAM" id="Phobius"/>
    </source>
</evidence>
<feature type="transmembrane region" description="Helical" evidence="9">
    <location>
        <begin position="6"/>
        <end position="26"/>
    </location>
</feature>
<dbReference type="SMART" id="SM00387">
    <property type="entry name" value="HATPase_c"/>
    <property type="match status" value="1"/>
</dbReference>
<dbReference type="AlphaFoldDB" id="A0A3S0IVN7"/>
<comment type="subcellular location">
    <subcellularLocation>
        <location evidence="1">Cell membrane</location>
        <topology evidence="1">Multi-pass membrane protein</topology>
    </subcellularLocation>
</comment>
<dbReference type="InterPro" id="IPR036890">
    <property type="entry name" value="HATPase_C_sf"/>
</dbReference>
<evidence type="ECO:0000256" key="1">
    <source>
        <dbReference type="ARBA" id="ARBA00004651"/>
    </source>
</evidence>
<dbReference type="InterPro" id="IPR017171">
    <property type="entry name" value="Sig_transdc_His_kinase_MctS"/>
</dbReference>
<dbReference type="CDD" id="cd16917">
    <property type="entry name" value="HATPase_UhpB-NarQ-NarX-like"/>
    <property type="match status" value="1"/>
</dbReference>
<keyword evidence="6 9" id="KW-1133">Transmembrane helix</keyword>
<gene>
    <name evidence="11" type="ORF">EKG38_02515</name>
</gene>
<reference evidence="11 12" key="1">
    <citation type="submission" date="2018-12" db="EMBL/GenBank/DDBJ databases">
        <authorList>
            <person name="Yu L."/>
        </authorList>
    </citation>
    <scope>NUCLEOTIDE SEQUENCE [LARGE SCALE GENOMIC DNA]</scope>
    <source>
        <strain evidence="11 12">HAW-EB2</strain>
    </source>
</reference>
<dbReference type="InterPro" id="IPR011712">
    <property type="entry name" value="Sig_transdc_His_kin_sub3_dim/P"/>
</dbReference>
<dbReference type="Pfam" id="PF02518">
    <property type="entry name" value="HATPase_c"/>
    <property type="match status" value="1"/>
</dbReference>
<proteinExistence type="predicted"/>
<comment type="caution">
    <text evidence="11">The sequence shown here is derived from an EMBL/GenBank/DDBJ whole genome shotgun (WGS) entry which is preliminary data.</text>
</comment>
<dbReference type="Gene3D" id="3.30.450.20">
    <property type="entry name" value="PAS domain"/>
    <property type="match status" value="1"/>
</dbReference>
<keyword evidence="2" id="KW-1003">Cell membrane</keyword>
<evidence type="ECO:0000313" key="11">
    <source>
        <dbReference type="EMBL" id="RTR40805.1"/>
    </source>
</evidence>
<dbReference type="InterPro" id="IPR003594">
    <property type="entry name" value="HATPase_dom"/>
</dbReference>
<dbReference type="SUPFAM" id="SSF55874">
    <property type="entry name" value="ATPase domain of HSP90 chaperone/DNA topoisomerase II/histidine kinase"/>
    <property type="match status" value="1"/>
</dbReference>
<feature type="transmembrane region" description="Helical" evidence="9">
    <location>
        <begin position="208"/>
        <end position="228"/>
    </location>
</feature>
<sequence length="469" mass="52889">MNINHKLQLITVLPLILSLILVLFVTQMQYRDLSQQVVDVYRQSIIDHRKEELKNYLAIANVAIKHFKQNQNKINQHPQQTQQEVKSMLAEMRFGKNGYFFAYDLDGNSLVLPDQEWRVGKNWLDLTDDNGVPFIQELISGARKGGGYLTYLFNQPSNDGQPGKKLAYAEVLGQWEWMFGTGVYIDDIDEEAASLSTSMSHHIRNTSIMTLAIGTLAVSAVFIGGIFMRVGEKRLANAKLRTLNERIYQTQEEECKRVSRELHDGVSQTIAAALFAMETAQLKQEYGGDSGPELEKSITLTRQIMLDIRNISHQLHPSILEDYGLGAALKELGREFSLRTGIEVKVQRLSVRKILSTELSCALYRIVQESLTNIERHSGAQNVLISIGLTPGWLTLEIHDDGKGFNYECYEKKSTPFEGIGLRNMKERVSFYNGELKVESTIGKGVTLVARIPQSELRYRADTATGGLL</sequence>
<dbReference type="GO" id="GO:0046983">
    <property type="term" value="F:protein dimerization activity"/>
    <property type="evidence" value="ECO:0007669"/>
    <property type="project" value="InterPro"/>
</dbReference>